<proteinExistence type="predicted"/>
<evidence type="ECO:0000313" key="1">
    <source>
        <dbReference type="EMBL" id="EAZ39537.1"/>
    </source>
</evidence>
<sequence length="106" mass="11643">MEGARRQSAHLGIAIEDARKANREKGIRVEKKEGDEKEKGKTVPARFMTVSSRRTPHGAGLYSVVYLPFANQYKHGPILPAREQTGYISMVPGLGAGQIRKTPLNA</sequence>
<organism evidence="1">
    <name type="scientific">Oryza sativa subsp. japonica</name>
    <name type="common">Rice</name>
    <dbReference type="NCBI Taxonomy" id="39947"/>
    <lineage>
        <taxon>Eukaryota</taxon>
        <taxon>Viridiplantae</taxon>
        <taxon>Streptophyta</taxon>
        <taxon>Embryophyta</taxon>
        <taxon>Tracheophyta</taxon>
        <taxon>Spermatophyta</taxon>
        <taxon>Magnoliopsida</taxon>
        <taxon>Liliopsida</taxon>
        <taxon>Poales</taxon>
        <taxon>Poaceae</taxon>
        <taxon>BOP clade</taxon>
        <taxon>Oryzoideae</taxon>
        <taxon>Oryzeae</taxon>
        <taxon>Oryzinae</taxon>
        <taxon>Oryza</taxon>
        <taxon>Oryza sativa</taxon>
    </lineage>
</organism>
<reference evidence="1" key="2">
    <citation type="submission" date="2008-12" db="EMBL/GenBank/DDBJ databases">
        <title>Improved gene annotation of the rice (Oryza sativa) genomes.</title>
        <authorList>
            <person name="Wang J."/>
            <person name="Li R."/>
            <person name="Fan W."/>
            <person name="Huang Q."/>
            <person name="Zhang J."/>
            <person name="Zhou Y."/>
            <person name="Hu Y."/>
            <person name="Zi S."/>
            <person name="Li J."/>
            <person name="Ni P."/>
            <person name="Zheng H."/>
            <person name="Zhang Y."/>
            <person name="Zhao M."/>
            <person name="Hao Q."/>
            <person name="McDermott J."/>
            <person name="Samudrala R."/>
            <person name="Kristiansen K."/>
            <person name="Wong G.K.-S."/>
        </authorList>
    </citation>
    <scope>NUCLEOTIDE SEQUENCE</scope>
</reference>
<name>A0A8J8XNJ3_ORYSJ</name>
<reference evidence="1" key="1">
    <citation type="journal article" date="2005" name="PLoS Biol.">
        <title>The genomes of Oryza sativa: a history of duplications.</title>
        <authorList>
            <person name="Yu J."/>
            <person name="Wang J."/>
            <person name="Lin W."/>
            <person name="Li S."/>
            <person name="Li H."/>
            <person name="Zhou J."/>
            <person name="Ni P."/>
            <person name="Dong W."/>
            <person name="Hu S."/>
            <person name="Zeng C."/>
            <person name="Zhang J."/>
            <person name="Zhang Y."/>
            <person name="Li R."/>
            <person name="Xu Z."/>
            <person name="Li S."/>
            <person name="Li X."/>
            <person name="Zheng H."/>
            <person name="Cong L."/>
            <person name="Lin L."/>
            <person name="Yin J."/>
            <person name="Geng J."/>
            <person name="Li G."/>
            <person name="Shi J."/>
            <person name="Liu J."/>
            <person name="Lv H."/>
            <person name="Li J."/>
            <person name="Wang J."/>
            <person name="Deng Y."/>
            <person name="Ran L."/>
            <person name="Shi X."/>
            <person name="Wang X."/>
            <person name="Wu Q."/>
            <person name="Li C."/>
            <person name="Ren X."/>
            <person name="Wang J."/>
            <person name="Wang X."/>
            <person name="Li D."/>
            <person name="Liu D."/>
            <person name="Zhang X."/>
            <person name="Ji Z."/>
            <person name="Zhao W."/>
            <person name="Sun Y."/>
            <person name="Zhang Z."/>
            <person name="Bao J."/>
            <person name="Han Y."/>
            <person name="Dong L."/>
            <person name="Ji J."/>
            <person name="Chen P."/>
            <person name="Wu S."/>
            <person name="Liu J."/>
            <person name="Xiao Y."/>
            <person name="Bu D."/>
            <person name="Tan J."/>
            <person name="Yang L."/>
            <person name="Ye C."/>
            <person name="Zhang J."/>
            <person name="Xu J."/>
            <person name="Zhou Y."/>
            <person name="Yu Y."/>
            <person name="Zhang B."/>
            <person name="Zhuang S."/>
            <person name="Wei H."/>
            <person name="Liu B."/>
            <person name="Lei M."/>
            <person name="Yu H."/>
            <person name="Li Y."/>
            <person name="Xu H."/>
            <person name="Wei S."/>
            <person name="He X."/>
            <person name="Fang L."/>
            <person name="Zhang Z."/>
            <person name="Zhang Y."/>
            <person name="Huang X."/>
            <person name="Su Z."/>
            <person name="Tong W."/>
            <person name="Li J."/>
            <person name="Tong Z."/>
            <person name="Li S."/>
            <person name="Ye J."/>
            <person name="Wang L."/>
            <person name="Fang L."/>
            <person name="Lei T."/>
            <person name="Chen C."/>
            <person name="Chen H."/>
            <person name="Xu Z."/>
            <person name="Li H."/>
            <person name="Huang H."/>
            <person name="Zhang F."/>
            <person name="Xu H."/>
            <person name="Li N."/>
            <person name="Zhao C."/>
            <person name="Li S."/>
            <person name="Dong L."/>
            <person name="Huang Y."/>
            <person name="Li L."/>
            <person name="Xi Y."/>
            <person name="Qi Q."/>
            <person name="Li W."/>
            <person name="Zhang B."/>
            <person name="Hu W."/>
            <person name="Zhang Y."/>
            <person name="Tian X."/>
            <person name="Jiao Y."/>
            <person name="Liang X."/>
            <person name="Jin J."/>
            <person name="Gao L."/>
            <person name="Zheng W."/>
            <person name="Hao B."/>
            <person name="Liu S."/>
            <person name="Wang W."/>
            <person name="Yuan L."/>
            <person name="Cao M."/>
            <person name="McDermott J."/>
            <person name="Samudrala R."/>
            <person name="Wang J."/>
            <person name="Wong G.K."/>
            <person name="Yang H."/>
        </authorList>
    </citation>
    <scope>NUCLEOTIDE SEQUENCE [LARGE SCALE GENOMIC DNA]</scope>
</reference>
<protein>
    <submittedName>
        <fullName evidence="1">Uncharacterized protein</fullName>
    </submittedName>
</protein>
<dbReference type="AlphaFoldDB" id="A0A8J8XNJ3"/>
<dbReference type="Proteomes" id="UP000007752">
    <property type="component" value="Chromosome 7"/>
</dbReference>
<dbReference type="EMBL" id="CM000144">
    <property type="protein sequence ID" value="EAZ39537.1"/>
    <property type="molecule type" value="Genomic_DNA"/>
</dbReference>
<gene>
    <name evidence="1" type="ORF">OsJ_23974</name>
</gene>
<accession>A0A8J8XNJ3</accession>